<feature type="binding site" evidence="7 8">
    <location>
        <position position="126"/>
    </location>
    <ligand>
        <name>S-adenosyl-L-methionine</name>
        <dbReference type="ChEBI" id="CHEBI:59789"/>
    </ligand>
</feature>
<evidence type="ECO:0000256" key="6">
    <source>
        <dbReference type="ARBA" id="ARBA00022884"/>
    </source>
</evidence>
<comment type="similarity">
    <text evidence="7">Belongs to the class I-like SAM-binding methyltransferase superfamily. rRNA adenine N(6)-methyltransferase family. RsmA subfamily.</text>
</comment>
<keyword evidence="6 7" id="KW-0694">RNA-binding</keyword>
<dbReference type="RefSeq" id="WP_222198941.1">
    <property type="nucleotide sequence ID" value="NZ_JAIMFO010000004.1"/>
</dbReference>
<accession>A0ABS7MIM8</accession>
<keyword evidence="3 7" id="KW-0489">Methyltransferase</keyword>
<reference evidence="10 11" key="1">
    <citation type="submission" date="2021-08" db="EMBL/GenBank/DDBJ databases">
        <title>Collinsella faecalis sp. nov. isolated from swine faeces.</title>
        <authorList>
            <person name="Oh B.S."/>
            <person name="Lee J.H."/>
        </authorList>
    </citation>
    <scope>NUCLEOTIDE SEQUENCE [LARGE SCALE GENOMIC DNA]</scope>
    <source>
        <strain evidence="10 11">AGMB00827</strain>
    </source>
</reference>
<dbReference type="Gene3D" id="3.40.50.150">
    <property type="entry name" value="Vaccinia Virus protein VP39"/>
    <property type="match status" value="1"/>
</dbReference>
<feature type="domain" description="Ribosomal RNA adenine methylase transferase N-terminal" evidence="9">
    <location>
        <begin position="37"/>
        <end position="211"/>
    </location>
</feature>
<dbReference type="EC" id="2.1.1.182" evidence="7"/>
<evidence type="ECO:0000313" key="11">
    <source>
        <dbReference type="Proteomes" id="UP000700908"/>
    </source>
</evidence>
<proteinExistence type="inferred from homology"/>
<dbReference type="CDD" id="cd02440">
    <property type="entry name" value="AdoMet_MTases"/>
    <property type="match status" value="1"/>
</dbReference>
<sequence length="294" mass="31243">MTTSPLASPAATRVLLEAHGLFAKHHLGQNFLVDNHVIERIMRLAALSGSERVLEVGPGIGTLTLALVQEAAQVVSVEMDSSLEPILAEHAASHPNFTYLMGDALQVSAHEIAQAAGGEPTILVANLPYNVAATIILAYFQERPALKTAVVMVQKEVADRIGAHPGTKAYGAYTAKLALFGRVAGRFEVPPRCFMPAPHVDSAVVRIERYEPHESPLPRGLHASDVAQVIDAGFLQRRKTIRNSMAAAGFDKAQLDCAFAAAGIHPGARGETLEVSDFIRLTKALALGAGEHAS</sequence>
<keyword evidence="5 7" id="KW-0949">S-adenosyl-L-methionine</keyword>
<evidence type="ECO:0000259" key="9">
    <source>
        <dbReference type="SMART" id="SM00650"/>
    </source>
</evidence>
<evidence type="ECO:0000256" key="7">
    <source>
        <dbReference type="HAMAP-Rule" id="MF_00607"/>
    </source>
</evidence>
<dbReference type="NCBIfam" id="TIGR00755">
    <property type="entry name" value="ksgA"/>
    <property type="match status" value="1"/>
</dbReference>
<evidence type="ECO:0000256" key="2">
    <source>
        <dbReference type="ARBA" id="ARBA00022552"/>
    </source>
</evidence>
<keyword evidence="11" id="KW-1185">Reference proteome</keyword>
<comment type="function">
    <text evidence="7">Specifically dimethylates two adjacent adenosines (A1518 and A1519) in the loop of a conserved hairpin near the 3'-end of 16S rRNA in the 30S particle. May play a critical role in biogenesis of 30S subunits.</text>
</comment>
<dbReference type="PROSITE" id="PS01131">
    <property type="entry name" value="RRNA_A_DIMETH"/>
    <property type="match status" value="1"/>
</dbReference>
<feature type="binding site" evidence="7 8">
    <location>
        <position position="103"/>
    </location>
    <ligand>
        <name>S-adenosyl-L-methionine</name>
        <dbReference type="ChEBI" id="CHEBI:59789"/>
    </ligand>
</feature>
<name>A0ABS7MIM8_9ACTN</name>
<comment type="catalytic activity">
    <reaction evidence="7">
        <text>adenosine(1518)/adenosine(1519) in 16S rRNA + 4 S-adenosyl-L-methionine = N(6)-dimethyladenosine(1518)/N(6)-dimethyladenosine(1519) in 16S rRNA + 4 S-adenosyl-L-homocysteine + 4 H(+)</text>
        <dbReference type="Rhea" id="RHEA:19609"/>
        <dbReference type="Rhea" id="RHEA-COMP:10232"/>
        <dbReference type="Rhea" id="RHEA-COMP:10233"/>
        <dbReference type="ChEBI" id="CHEBI:15378"/>
        <dbReference type="ChEBI" id="CHEBI:57856"/>
        <dbReference type="ChEBI" id="CHEBI:59789"/>
        <dbReference type="ChEBI" id="CHEBI:74411"/>
        <dbReference type="ChEBI" id="CHEBI:74493"/>
        <dbReference type="EC" id="2.1.1.182"/>
    </reaction>
</comment>
<dbReference type="EMBL" id="JAIMFO010000004">
    <property type="protein sequence ID" value="MBY4797209.1"/>
    <property type="molecule type" value="Genomic_DNA"/>
</dbReference>
<dbReference type="PANTHER" id="PTHR11727:SF7">
    <property type="entry name" value="DIMETHYLADENOSINE TRANSFERASE-RELATED"/>
    <property type="match status" value="1"/>
</dbReference>
<keyword evidence="1 7" id="KW-0963">Cytoplasm</keyword>
<dbReference type="InterPro" id="IPR023165">
    <property type="entry name" value="rRNA_Ade_diMease-like_C"/>
</dbReference>
<keyword evidence="2 7" id="KW-0698">rRNA processing</keyword>
<dbReference type="InterPro" id="IPR001737">
    <property type="entry name" value="KsgA/Erm"/>
</dbReference>
<dbReference type="InterPro" id="IPR011530">
    <property type="entry name" value="rRNA_adenine_dimethylase"/>
</dbReference>
<dbReference type="HAMAP" id="MF_00607">
    <property type="entry name" value="16SrRNA_methyltr_A"/>
    <property type="match status" value="1"/>
</dbReference>
<dbReference type="SMART" id="SM00650">
    <property type="entry name" value="rADc"/>
    <property type="match status" value="1"/>
</dbReference>
<evidence type="ECO:0000256" key="1">
    <source>
        <dbReference type="ARBA" id="ARBA00022490"/>
    </source>
</evidence>
<feature type="binding site" evidence="7 8">
    <location>
        <position position="32"/>
    </location>
    <ligand>
        <name>S-adenosyl-L-methionine</name>
        <dbReference type="ChEBI" id="CHEBI:59789"/>
    </ligand>
</feature>
<dbReference type="Proteomes" id="UP000700908">
    <property type="component" value="Unassembled WGS sequence"/>
</dbReference>
<gene>
    <name evidence="7 10" type="primary">rsmA</name>
    <name evidence="7" type="synonym">ksgA</name>
    <name evidence="10" type="ORF">K6V98_02360</name>
</gene>
<dbReference type="InterPro" id="IPR020596">
    <property type="entry name" value="rRNA_Ade_Mease_Trfase_CS"/>
</dbReference>
<organism evidence="10 11">
    <name type="scientific">Collinsella ureilytica</name>
    <dbReference type="NCBI Taxonomy" id="2869515"/>
    <lineage>
        <taxon>Bacteria</taxon>
        <taxon>Bacillati</taxon>
        <taxon>Actinomycetota</taxon>
        <taxon>Coriobacteriia</taxon>
        <taxon>Coriobacteriales</taxon>
        <taxon>Coriobacteriaceae</taxon>
        <taxon>Collinsella</taxon>
    </lineage>
</organism>
<dbReference type="SUPFAM" id="SSF53335">
    <property type="entry name" value="S-adenosyl-L-methionine-dependent methyltransferases"/>
    <property type="match status" value="1"/>
</dbReference>
<evidence type="ECO:0000256" key="8">
    <source>
        <dbReference type="PROSITE-ProRule" id="PRU01026"/>
    </source>
</evidence>
<dbReference type="GO" id="GO:0052908">
    <property type="term" value="F:16S rRNA (adenine(1518)-N(6)/adenine(1519)-N(6))-dimethyltransferase activity"/>
    <property type="evidence" value="ECO:0007669"/>
    <property type="project" value="UniProtKB-EC"/>
</dbReference>
<keyword evidence="4 7" id="KW-0808">Transferase</keyword>
<feature type="binding site" evidence="7 8">
    <location>
        <position position="78"/>
    </location>
    <ligand>
        <name>S-adenosyl-L-methionine</name>
        <dbReference type="ChEBI" id="CHEBI:59789"/>
    </ligand>
</feature>
<dbReference type="Gene3D" id="1.10.8.100">
    <property type="entry name" value="Ribosomal RNA adenine dimethylase-like, domain 2"/>
    <property type="match status" value="1"/>
</dbReference>
<dbReference type="InterPro" id="IPR020598">
    <property type="entry name" value="rRNA_Ade_methylase_Trfase_N"/>
</dbReference>
<protein>
    <recommendedName>
        <fullName evidence="7">Ribosomal RNA small subunit methyltransferase A</fullName>
        <ecNumber evidence="7">2.1.1.182</ecNumber>
    </recommendedName>
    <alternativeName>
        <fullName evidence="7">16S rRNA (adenine(1518)-N(6)/adenine(1519)-N(6))-dimethyltransferase</fullName>
    </alternativeName>
    <alternativeName>
        <fullName evidence="7">16S rRNA dimethyladenosine transferase</fullName>
    </alternativeName>
    <alternativeName>
        <fullName evidence="7">16S rRNA dimethylase</fullName>
    </alternativeName>
    <alternativeName>
        <fullName evidence="7">S-adenosylmethionine-6-N', N'-adenosyl(rRNA) dimethyltransferase</fullName>
    </alternativeName>
</protein>
<dbReference type="Pfam" id="PF00398">
    <property type="entry name" value="RrnaAD"/>
    <property type="match status" value="1"/>
</dbReference>
<comment type="caution">
    <text evidence="10">The sequence shown here is derived from an EMBL/GenBank/DDBJ whole genome shotgun (WGS) entry which is preliminary data.</text>
</comment>
<evidence type="ECO:0000256" key="4">
    <source>
        <dbReference type="ARBA" id="ARBA00022679"/>
    </source>
</evidence>
<dbReference type="PANTHER" id="PTHR11727">
    <property type="entry name" value="DIMETHYLADENOSINE TRANSFERASE"/>
    <property type="match status" value="1"/>
</dbReference>
<evidence type="ECO:0000256" key="5">
    <source>
        <dbReference type="ARBA" id="ARBA00022691"/>
    </source>
</evidence>
<evidence type="ECO:0000313" key="10">
    <source>
        <dbReference type="EMBL" id="MBY4797209.1"/>
    </source>
</evidence>
<feature type="binding site" evidence="7 8">
    <location>
        <position position="57"/>
    </location>
    <ligand>
        <name>S-adenosyl-L-methionine</name>
        <dbReference type="ChEBI" id="CHEBI:59789"/>
    </ligand>
</feature>
<dbReference type="PROSITE" id="PS51689">
    <property type="entry name" value="SAM_RNA_A_N6_MT"/>
    <property type="match status" value="1"/>
</dbReference>
<dbReference type="InterPro" id="IPR029063">
    <property type="entry name" value="SAM-dependent_MTases_sf"/>
</dbReference>
<comment type="subcellular location">
    <subcellularLocation>
        <location evidence="7">Cytoplasm</location>
    </subcellularLocation>
</comment>
<evidence type="ECO:0000256" key="3">
    <source>
        <dbReference type="ARBA" id="ARBA00022603"/>
    </source>
</evidence>
<feature type="binding site" evidence="7 8">
    <location>
        <position position="30"/>
    </location>
    <ligand>
        <name>S-adenosyl-L-methionine</name>
        <dbReference type="ChEBI" id="CHEBI:59789"/>
    </ligand>
</feature>